<accession>A0A1X7SDX1</accession>
<reference evidence="4" key="1">
    <citation type="submission" date="2017-05" db="UniProtKB">
        <authorList>
            <consortium name="EnsemblMetazoa"/>
        </authorList>
    </citation>
    <scope>IDENTIFICATION</scope>
</reference>
<dbReference type="GO" id="GO:0016020">
    <property type="term" value="C:membrane"/>
    <property type="evidence" value="ECO:0007669"/>
    <property type="project" value="InterPro"/>
</dbReference>
<dbReference type="PROSITE" id="PS50287">
    <property type="entry name" value="SRCR_2"/>
    <property type="match status" value="1"/>
</dbReference>
<comment type="caution">
    <text evidence="2">Lacks conserved residue(s) required for the propagation of feature annotation.</text>
</comment>
<dbReference type="AlphaFoldDB" id="A0A1X7SDX1"/>
<feature type="domain" description="SRCR" evidence="3">
    <location>
        <begin position="18"/>
        <end position="54"/>
    </location>
</feature>
<protein>
    <recommendedName>
        <fullName evidence="3">SRCR domain-containing protein</fullName>
    </recommendedName>
</protein>
<dbReference type="InterPro" id="IPR036772">
    <property type="entry name" value="SRCR-like_dom_sf"/>
</dbReference>
<dbReference type="InParanoid" id="A0A1X7SDX1"/>
<organism evidence="4">
    <name type="scientific">Amphimedon queenslandica</name>
    <name type="common">Sponge</name>
    <dbReference type="NCBI Taxonomy" id="400682"/>
    <lineage>
        <taxon>Eukaryota</taxon>
        <taxon>Metazoa</taxon>
        <taxon>Porifera</taxon>
        <taxon>Demospongiae</taxon>
        <taxon>Heteroscleromorpha</taxon>
        <taxon>Haplosclerida</taxon>
        <taxon>Niphatidae</taxon>
        <taxon>Amphimedon</taxon>
    </lineage>
</organism>
<proteinExistence type="predicted"/>
<evidence type="ECO:0000313" key="4">
    <source>
        <dbReference type="EnsemblMetazoa" id="Aqu2.1.00255_001"/>
    </source>
</evidence>
<dbReference type="InterPro" id="IPR001190">
    <property type="entry name" value="SRCR"/>
</dbReference>
<dbReference type="EnsemblMetazoa" id="Aqu2.1.00255_001">
    <property type="protein sequence ID" value="Aqu2.1.00255_001"/>
    <property type="gene ID" value="Aqu2.1.00255"/>
</dbReference>
<sequence length="54" mass="5899">MLSLSSASSSSYLIANDVDIIGGNTKWDGIVRILYQKTWGPLCVNDIWPQTAAQ</sequence>
<evidence type="ECO:0000256" key="2">
    <source>
        <dbReference type="PROSITE-ProRule" id="PRU00196"/>
    </source>
</evidence>
<name>A0A1X7SDX1_AMPQE</name>
<keyword evidence="1" id="KW-1015">Disulfide bond</keyword>
<evidence type="ECO:0000256" key="1">
    <source>
        <dbReference type="ARBA" id="ARBA00023157"/>
    </source>
</evidence>
<evidence type="ECO:0000259" key="3">
    <source>
        <dbReference type="PROSITE" id="PS50287"/>
    </source>
</evidence>
<dbReference type="SUPFAM" id="SSF56487">
    <property type="entry name" value="SRCR-like"/>
    <property type="match status" value="1"/>
</dbReference>